<evidence type="ECO:0000256" key="2">
    <source>
        <dbReference type="ARBA" id="ARBA00007018"/>
    </source>
</evidence>
<feature type="transmembrane region" description="Helical" evidence="7">
    <location>
        <begin position="221"/>
        <end position="241"/>
    </location>
</feature>
<dbReference type="Proteomes" id="UP000007875">
    <property type="component" value="Unassembled WGS sequence"/>
</dbReference>
<comment type="similarity">
    <text evidence="2">Belongs to the ADIPOR family.</text>
</comment>
<feature type="binding site" evidence="6">
    <location>
        <position position="264"/>
    </location>
    <ligand>
        <name>Zn(2+)</name>
        <dbReference type="ChEBI" id="CHEBI:29105"/>
    </ligand>
</feature>
<proteinExistence type="inferred from homology"/>
<evidence type="ECO:0000256" key="1">
    <source>
        <dbReference type="ARBA" id="ARBA00004141"/>
    </source>
</evidence>
<reference evidence="8" key="2">
    <citation type="submission" date="2025-08" db="UniProtKB">
        <authorList>
            <consortium name="Ensembl"/>
        </authorList>
    </citation>
    <scope>IDENTIFICATION</scope>
</reference>
<evidence type="ECO:0000256" key="6">
    <source>
        <dbReference type="PIRSR" id="PIRSR604254-1"/>
    </source>
</evidence>
<evidence type="ECO:0000256" key="7">
    <source>
        <dbReference type="SAM" id="Phobius"/>
    </source>
</evidence>
<sequence>MTVYGELVRLKSEVPSCYHQSYIQTGYRPINRSILTCIKSAFWPTNEMLNFWTHFISLILMVSRTVRIMINFENKFEVVKFPFYIHSFGTCYLLLVSSIAHLFCCYSERCCQRCFSVDQAAVVVYAICVLLGFDHLACPMSCYGIFSGVTRETYLTGIVILTVLHTSFSLFTLKSPHLAAWRTMPCILMTILIVLPCIIRYTNDTDDPKCFPLADKSFDQFAALCFLAQVFFIALGGIFFATYLPERFYPGTFDIVGQSHQLFHICVSLSMYFQSLLIENGLNKASEQPTVSRNNLSVTWACTVGVFSLVFVLTHTTVLLHDRTRPNIVKITKIT</sequence>
<feature type="binding site" evidence="6">
    <location>
        <position position="260"/>
    </location>
    <ligand>
        <name>Zn(2+)</name>
        <dbReference type="ChEBI" id="CHEBI:29105"/>
    </ligand>
</feature>
<comment type="subcellular location">
    <subcellularLocation>
        <location evidence="1">Membrane</location>
        <topology evidence="1">Multi-pass membrane protein</topology>
    </subcellularLocation>
</comment>
<dbReference type="InterPro" id="IPR004254">
    <property type="entry name" value="AdipoR/HlyIII-related"/>
</dbReference>
<accession>H2Z7N9</accession>
<dbReference type="PANTHER" id="PTHR20855:SF143">
    <property type="entry name" value="MEMBRANE PROGESTIN RECEPTOR EPSILON"/>
    <property type="match status" value="1"/>
</dbReference>
<dbReference type="eggNOG" id="KOG0748">
    <property type="taxonomic scope" value="Eukaryota"/>
</dbReference>
<dbReference type="AlphaFoldDB" id="H2Z7N9"/>
<reference evidence="9" key="1">
    <citation type="submission" date="2003-08" db="EMBL/GenBank/DDBJ databases">
        <authorList>
            <person name="Birren B."/>
            <person name="Nusbaum C."/>
            <person name="Abebe A."/>
            <person name="Abouelleil A."/>
            <person name="Adekoya E."/>
            <person name="Ait-zahra M."/>
            <person name="Allen N."/>
            <person name="Allen T."/>
            <person name="An P."/>
            <person name="Anderson M."/>
            <person name="Anderson S."/>
            <person name="Arachchi H."/>
            <person name="Armbruster J."/>
            <person name="Bachantsang P."/>
            <person name="Baldwin J."/>
            <person name="Barry A."/>
            <person name="Bayul T."/>
            <person name="Blitshsteyn B."/>
            <person name="Bloom T."/>
            <person name="Blye J."/>
            <person name="Boguslavskiy L."/>
            <person name="Borowsky M."/>
            <person name="Boukhgalter B."/>
            <person name="Brunache A."/>
            <person name="Butler J."/>
            <person name="Calixte N."/>
            <person name="Calvo S."/>
            <person name="Camarata J."/>
            <person name="Campo K."/>
            <person name="Chang J."/>
            <person name="Cheshatsang Y."/>
            <person name="Citroen M."/>
            <person name="Collymore A."/>
            <person name="Considine T."/>
            <person name="Cook A."/>
            <person name="Cooke P."/>
            <person name="Corum B."/>
            <person name="Cuomo C."/>
            <person name="David R."/>
            <person name="Dawoe T."/>
            <person name="Degray S."/>
            <person name="Dodge S."/>
            <person name="Dooley K."/>
            <person name="Dorje P."/>
            <person name="Dorjee K."/>
            <person name="Dorris L."/>
            <person name="Duffey N."/>
            <person name="Dupes A."/>
            <person name="Elkins T."/>
            <person name="Engels R."/>
            <person name="Erickson J."/>
            <person name="Farina A."/>
            <person name="Faro S."/>
            <person name="Ferreira P."/>
            <person name="Fischer H."/>
            <person name="Fitzgerald M."/>
            <person name="Foley K."/>
            <person name="Gage D."/>
            <person name="Galagan J."/>
            <person name="Gearin G."/>
            <person name="Gnerre S."/>
            <person name="Gnirke A."/>
            <person name="Goyette A."/>
            <person name="Graham J."/>
            <person name="Grandbois E."/>
            <person name="Gyaltsen K."/>
            <person name="Hafez N."/>
            <person name="Hagopian D."/>
            <person name="Hagos B."/>
            <person name="Hall J."/>
            <person name="Hatcher B."/>
            <person name="Heller A."/>
            <person name="Higgins H."/>
            <person name="Honan T."/>
            <person name="Horn A."/>
            <person name="Houde N."/>
            <person name="Hughes L."/>
            <person name="Hulme W."/>
            <person name="Husby E."/>
            <person name="Iliev I."/>
            <person name="Jaffe D."/>
            <person name="Jones C."/>
            <person name="Kamal M."/>
            <person name="Kamat A."/>
            <person name="Kamvysselis M."/>
            <person name="Karlsson E."/>
            <person name="Kells C."/>
            <person name="Kieu A."/>
            <person name="Kisner P."/>
            <person name="Kodira C."/>
            <person name="Kulbokas E."/>
            <person name="Labutti K."/>
            <person name="Lama D."/>
            <person name="Landers T."/>
            <person name="Leger J."/>
            <person name="Levine S."/>
            <person name="Lewis D."/>
            <person name="Lewis T."/>
            <person name="Lindblad-toh K."/>
            <person name="Liu X."/>
            <person name="Lokyitsang T."/>
            <person name="Lokyitsang Y."/>
            <person name="Lucien O."/>
            <person name="Lui A."/>
            <person name="Ma L.J."/>
            <person name="Mabbitt R."/>
            <person name="Macdonald J."/>
            <person name="Maclean C."/>
            <person name="Major J."/>
            <person name="Manning J."/>
            <person name="Marabella R."/>
            <person name="Maru K."/>
            <person name="Matthews C."/>
            <person name="Mauceli E."/>
            <person name="Mccarthy M."/>
            <person name="Mcdonough S."/>
            <person name="Mcghee T."/>
            <person name="Meldrim J."/>
            <person name="Meneus L."/>
            <person name="Mesirov J."/>
            <person name="Mihalev A."/>
            <person name="Mihova T."/>
            <person name="Mikkelsen T."/>
            <person name="Mlenga V."/>
            <person name="Moru K."/>
            <person name="Mozes J."/>
            <person name="Mulrain L."/>
            <person name="Munson G."/>
            <person name="Naylor J."/>
            <person name="Newes C."/>
            <person name="Nguyen C."/>
            <person name="Nguyen N."/>
            <person name="Nguyen T."/>
            <person name="Nicol R."/>
            <person name="Nielsen C."/>
            <person name="Nizzari M."/>
            <person name="Norbu C."/>
            <person name="Norbu N."/>
            <person name="O'donnell P."/>
            <person name="Okoawo O."/>
            <person name="O'leary S."/>
            <person name="Omotosho B."/>
            <person name="O'neill K."/>
            <person name="Osman S."/>
            <person name="Parker S."/>
            <person name="Perrin D."/>
            <person name="Phunkhang P."/>
            <person name="Piqani B."/>
            <person name="Purcell S."/>
            <person name="Rachupka T."/>
            <person name="Ramasamy U."/>
            <person name="Rameau R."/>
            <person name="Ray V."/>
            <person name="Raymond C."/>
            <person name="Retta R."/>
            <person name="Richardson S."/>
            <person name="Rise C."/>
            <person name="Rodriguez J."/>
            <person name="Rogers J."/>
            <person name="Rogov P."/>
            <person name="Rutman M."/>
            <person name="Schupbach R."/>
            <person name="Seaman C."/>
            <person name="Settipalli S."/>
            <person name="Sharpe T."/>
            <person name="Sheridan J."/>
            <person name="Sherpa N."/>
            <person name="Shi J."/>
            <person name="Smirnov S."/>
            <person name="Smith C."/>
            <person name="Sougnez C."/>
            <person name="Spencer B."/>
            <person name="Stalker J."/>
            <person name="Stange-thomann N."/>
            <person name="Stavropoulos S."/>
            <person name="Stetson K."/>
            <person name="Stone C."/>
            <person name="Stone S."/>
            <person name="Stubbs M."/>
            <person name="Talamas J."/>
            <person name="Tchuinga P."/>
            <person name="Tenzing P."/>
            <person name="Tesfaye S."/>
            <person name="Theodore J."/>
            <person name="Thoulutsang Y."/>
            <person name="Topham K."/>
            <person name="Towey S."/>
            <person name="Tsamla T."/>
            <person name="Tsomo N."/>
            <person name="Vallee D."/>
            <person name="Vassiliev H."/>
            <person name="Venkataraman V."/>
            <person name="Vinson J."/>
            <person name="Vo A."/>
            <person name="Wade C."/>
            <person name="Wang S."/>
            <person name="Wangchuk T."/>
            <person name="Wangdi T."/>
            <person name="Whittaker C."/>
            <person name="Wilkinson J."/>
            <person name="Wu Y."/>
            <person name="Wyman D."/>
            <person name="Yadav S."/>
            <person name="Yang S."/>
            <person name="Yang X."/>
            <person name="Yeager S."/>
            <person name="Yee E."/>
            <person name="Young G."/>
            <person name="Zainoun J."/>
            <person name="Zembeck L."/>
            <person name="Zimmer A."/>
            <person name="Zody M."/>
            <person name="Lander E."/>
        </authorList>
    </citation>
    <scope>NUCLEOTIDE SEQUENCE [LARGE SCALE GENOMIC DNA]</scope>
</reference>
<dbReference type="Pfam" id="PF03006">
    <property type="entry name" value="HlyIII"/>
    <property type="match status" value="1"/>
</dbReference>
<feature type="transmembrane region" description="Helical" evidence="7">
    <location>
        <begin position="82"/>
        <end position="103"/>
    </location>
</feature>
<keyword evidence="5 7" id="KW-0472">Membrane</keyword>
<dbReference type="GO" id="GO:0038023">
    <property type="term" value="F:signaling receptor activity"/>
    <property type="evidence" value="ECO:0007669"/>
    <property type="project" value="TreeGrafter"/>
</dbReference>
<name>H2Z7N9_CIOSA</name>
<keyword evidence="9" id="KW-1185">Reference proteome</keyword>
<reference evidence="8" key="3">
    <citation type="submission" date="2025-09" db="UniProtKB">
        <authorList>
            <consortium name="Ensembl"/>
        </authorList>
    </citation>
    <scope>IDENTIFICATION</scope>
</reference>
<feature type="transmembrane region" description="Helical" evidence="7">
    <location>
        <begin position="49"/>
        <end position="70"/>
    </location>
</feature>
<feature type="transmembrane region" description="Helical" evidence="7">
    <location>
        <begin position="180"/>
        <end position="201"/>
    </location>
</feature>
<evidence type="ECO:0000256" key="4">
    <source>
        <dbReference type="ARBA" id="ARBA00022989"/>
    </source>
</evidence>
<feature type="transmembrane region" description="Helical" evidence="7">
    <location>
        <begin position="115"/>
        <end position="133"/>
    </location>
</feature>
<keyword evidence="6" id="KW-0479">Metal-binding</keyword>
<evidence type="ECO:0000313" key="8">
    <source>
        <dbReference type="Ensembl" id="ENSCSAVP00000013601.1"/>
    </source>
</evidence>
<feature type="transmembrane region" description="Helical" evidence="7">
    <location>
        <begin position="298"/>
        <end position="320"/>
    </location>
</feature>
<dbReference type="GO" id="GO:0046872">
    <property type="term" value="F:metal ion binding"/>
    <property type="evidence" value="ECO:0007669"/>
    <property type="project" value="UniProtKB-KW"/>
</dbReference>
<evidence type="ECO:0000256" key="3">
    <source>
        <dbReference type="ARBA" id="ARBA00022692"/>
    </source>
</evidence>
<dbReference type="STRING" id="51511.ENSCSAVP00000013601"/>
<dbReference type="GeneTree" id="ENSGT00940000162334"/>
<evidence type="ECO:0000313" key="9">
    <source>
        <dbReference type="Proteomes" id="UP000007875"/>
    </source>
</evidence>
<dbReference type="PANTHER" id="PTHR20855">
    <property type="entry name" value="ADIPOR/PROGESTIN RECEPTOR-RELATED"/>
    <property type="match status" value="1"/>
</dbReference>
<evidence type="ECO:0000256" key="5">
    <source>
        <dbReference type="ARBA" id="ARBA00023136"/>
    </source>
</evidence>
<keyword evidence="4 7" id="KW-1133">Transmembrane helix</keyword>
<dbReference type="Ensembl" id="ENSCSAVT00000013757.1">
    <property type="protein sequence ID" value="ENSCSAVP00000013601.1"/>
    <property type="gene ID" value="ENSCSAVG00000007973.1"/>
</dbReference>
<keyword evidence="6" id="KW-0862">Zinc</keyword>
<protein>
    <submittedName>
        <fullName evidence="8">Uncharacterized protein</fullName>
    </submittedName>
</protein>
<keyword evidence="3 7" id="KW-0812">Transmembrane</keyword>
<organism evidence="8 9">
    <name type="scientific">Ciona savignyi</name>
    <name type="common">Pacific transparent sea squirt</name>
    <dbReference type="NCBI Taxonomy" id="51511"/>
    <lineage>
        <taxon>Eukaryota</taxon>
        <taxon>Metazoa</taxon>
        <taxon>Chordata</taxon>
        <taxon>Tunicata</taxon>
        <taxon>Ascidiacea</taxon>
        <taxon>Phlebobranchia</taxon>
        <taxon>Cionidae</taxon>
        <taxon>Ciona</taxon>
    </lineage>
</organism>
<dbReference type="InParanoid" id="H2Z7N9"/>
<dbReference type="HOGENOM" id="CLU_052356_1_0_1"/>
<dbReference type="GO" id="GO:0016020">
    <property type="term" value="C:membrane"/>
    <property type="evidence" value="ECO:0007669"/>
    <property type="project" value="UniProtKB-SubCell"/>
</dbReference>
<feature type="binding site" evidence="6">
    <location>
        <position position="101"/>
    </location>
    <ligand>
        <name>Zn(2+)</name>
        <dbReference type="ChEBI" id="CHEBI:29105"/>
    </ligand>
</feature>